<proteinExistence type="predicted"/>
<dbReference type="GO" id="GO:0015833">
    <property type="term" value="P:peptide transport"/>
    <property type="evidence" value="ECO:0007669"/>
    <property type="project" value="InterPro"/>
</dbReference>
<dbReference type="InterPro" id="IPR003439">
    <property type="entry name" value="ABC_transporter-like_ATP-bd"/>
</dbReference>
<dbReference type="PROSITE" id="PS50893">
    <property type="entry name" value="ABC_TRANSPORTER_2"/>
    <property type="match status" value="1"/>
</dbReference>
<dbReference type="SMART" id="SM00382">
    <property type="entry name" value="AAA"/>
    <property type="match status" value="1"/>
</dbReference>
<dbReference type="RefSeq" id="WP_190614355.1">
    <property type="nucleotide sequence ID" value="NZ_AP018712.1"/>
</dbReference>
<evidence type="ECO:0000313" key="5">
    <source>
        <dbReference type="EMBL" id="BBE31665.1"/>
    </source>
</evidence>
<reference evidence="5 6" key="1">
    <citation type="submission" date="2018-06" db="EMBL/GenBank/DDBJ databases">
        <title>Genome sequencing of Oceanotoga sp. sy52.</title>
        <authorList>
            <person name="Mori K."/>
        </authorList>
    </citation>
    <scope>NUCLEOTIDE SEQUENCE [LARGE SCALE GENOMIC DNA]</scope>
    <source>
        <strain evidence="6">sy52</strain>
    </source>
</reference>
<dbReference type="Proteomes" id="UP000516361">
    <property type="component" value="Chromosome"/>
</dbReference>
<keyword evidence="1" id="KW-0813">Transport</keyword>
<keyword evidence="2" id="KW-0547">Nucleotide-binding</keyword>
<keyword evidence="6" id="KW-1185">Reference proteome</keyword>
<dbReference type="SUPFAM" id="SSF52540">
    <property type="entry name" value="P-loop containing nucleoside triphosphate hydrolases"/>
    <property type="match status" value="1"/>
</dbReference>
<dbReference type="Pfam" id="PF08352">
    <property type="entry name" value="oligo_HPY"/>
    <property type="match status" value="1"/>
</dbReference>
<dbReference type="InterPro" id="IPR003593">
    <property type="entry name" value="AAA+_ATPase"/>
</dbReference>
<dbReference type="PROSITE" id="PS00211">
    <property type="entry name" value="ABC_TRANSPORTER_1"/>
    <property type="match status" value="1"/>
</dbReference>
<dbReference type="Pfam" id="PF00005">
    <property type="entry name" value="ABC_tran"/>
    <property type="match status" value="1"/>
</dbReference>
<dbReference type="InParanoid" id="A0A7G1G674"/>
<dbReference type="CDD" id="cd03257">
    <property type="entry name" value="ABC_NikE_OppD_transporters"/>
    <property type="match status" value="1"/>
</dbReference>
<dbReference type="InterPro" id="IPR017871">
    <property type="entry name" value="ABC_transporter-like_CS"/>
</dbReference>
<dbReference type="PANTHER" id="PTHR43230">
    <property type="entry name" value="ABC-TYPE DIPEPTIDE/OLIGOPEPTIDE TRANSPORT SYSTEM, ATPASE COMPONENT"/>
    <property type="match status" value="1"/>
</dbReference>
<evidence type="ECO:0000256" key="1">
    <source>
        <dbReference type="ARBA" id="ARBA00022448"/>
    </source>
</evidence>
<evidence type="ECO:0000256" key="2">
    <source>
        <dbReference type="ARBA" id="ARBA00022741"/>
    </source>
</evidence>
<dbReference type="InterPro" id="IPR027417">
    <property type="entry name" value="P-loop_NTPase"/>
</dbReference>
<dbReference type="PANTHER" id="PTHR43230:SF3">
    <property type="entry name" value="ABC-TYPE DIPEPTIDE_OLIGOPEPTIDE TRANSPORT SYSTEM, ATPASE COMPONENT"/>
    <property type="match status" value="1"/>
</dbReference>
<sequence length="305" mass="34817">MNEVILEVKNLCKDFTLGVFSKEVKSAVKNVSFEVKKGEIISLIGESGSGKTTIGRMILKLLKPSKGKIIFKDKDITEIKSKKEKKDYYLKVQGIFQDPFSSFNSLYKVDRIFNMIFNSYFPHEEKKDGKIKKALNDVGLKPESVLNKYPHQLSGGQLQRLLIARALLMNVDLLIADELISMLDASTRIGVLNLLGKLSKENGMSVIFITHDLSLGYYLSDTTLIMYKGKLVEKGSTEKIYKNPVHPYTKMLLNSIPDIGFKWKKEEKFLPEKIEIEVNNFYKKNINKDTELEVEKNHKVIVNGR</sequence>
<evidence type="ECO:0000256" key="3">
    <source>
        <dbReference type="ARBA" id="ARBA00022840"/>
    </source>
</evidence>
<gene>
    <name evidence="5" type="ORF">OSSY52_18060</name>
</gene>
<evidence type="ECO:0000313" key="6">
    <source>
        <dbReference type="Proteomes" id="UP000516361"/>
    </source>
</evidence>
<protein>
    <submittedName>
        <fullName evidence="5">Oligopeptide ABC transporter ATP-binding protein</fullName>
    </submittedName>
</protein>
<dbReference type="GO" id="GO:0005524">
    <property type="term" value="F:ATP binding"/>
    <property type="evidence" value="ECO:0007669"/>
    <property type="project" value="UniProtKB-KW"/>
</dbReference>
<dbReference type="Gene3D" id="3.40.50.300">
    <property type="entry name" value="P-loop containing nucleotide triphosphate hydrolases"/>
    <property type="match status" value="1"/>
</dbReference>
<dbReference type="AlphaFoldDB" id="A0A7G1G674"/>
<dbReference type="EMBL" id="AP018712">
    <property type="protein sequence ID" value="BBE31665.1"/>
    <property type="molecule type" value="Genomic_DNA"/>
</dbReference>
<dbReference type="InterPro" id="IPR013563">
    <property type="entry name" value="Oligopep_ABC_C"/>
</dbReference>
<keyword evidence="3 5" id="KW-0067">ATP-binding</keyword>
<feature type="domain" description="ABC transporter" evidence="4">
    <location>
        <begin position="6"/>
        <end position="253"/>
    </location>
</feature>
<dbReference type="GO" id="GO:0016887">
    <property type="term" value="F:ATP hydrolysis activity"/>
    <property type="evidence" value="ECO:0007669"/>
    <property type="project" value="InterPro"/>
</dbReference>
<name>A0A7G1G674_9BACT</name>
<accession>A0A7G1G674</accession>
<evidence type="ECO:0000259" key="4">
    <source>
        <dbReference type="PROSITE" id="PS50893"/>
    </source>
</evidence>
<dbReference type="KEGG" id="ocy:OSSY52_18060"/>
<organism evidence="5 6">
    <name type="scientific">Tepiditoga spiralis</name>
    <dbReference type="NCBI Taxonomy" id="2108365"/>
    <lineage>
        <taxon>Bacteria</taxon>
        <taxon>Thermotogati</taxon>
        <taxon>Thermotogota</taxon>
        <taxon>Thermotogae</taxon>
        <taxon>Petrotogales</taxon>
        <taxon>Petrotogaceae</taxon>
        <taxon>Tepiditoga</taxon>
    </lineage>
</organism>